<evidence type="ECO:0000313" key="3">
    <source>
        <dbReference type="EMBL" id="GEM10143.1"/>
    </source>
</evidence>
<dbReference type="OrthoDB" id="504708at2759"/>
<organism evidence="3 4">
    <name type="scientific">Rhodotorula toruloides</name>
    <name type="common">Yeast</name>
    <name type="synonym">Rhodosporidium toruloides</name>
    <dbReference type="NCBI Taxonomy" id="5286"/>
    <lineage>
        <taxon>Eukaryota</taxon>
        <taxon>Fungi</taxon>
        <taxon>Dikarya</taxon>
        <taxon>Basidiomycota</taxon>
        <taxon>Pucciniomycotina</taxon>
        <taxon>Microbotryomycetes</taxon>
        <taxon>Sporidiobolales</taxon>
        <taxon>Sporidiobolaceae</taxon>
        <taxon>Rhodotorula</taxon>
    </lineage>
</organism>
<evidence type="ECO:0000259" key="2">
    <source>
        <dbReference type="Pfam" id="PF02705"/>
    </source>
</evidence>
<protein>
    <recommendedName>
        <fullName evidence="2">K+ potassium transporter integral membrane domain-containing protein</fullName>
    </recommendedName>
</protein>
<dbReference type="AlphaFoldDB" id="A0A511KIE8"/>
<keyword evidence="1" id="KW-1133">Transmembrane helix</keyword>
<feature type="transmembrane region" description="Helical" evidence="1">
    <location>
        <begin position="50"/>
        <end position="70"/>
    </location>
</feature>
<dbReference type="Proteomes" id="UP000321518">
    <property type="component" value="Unassembled WGS sequence"/>
</dbReference>
<comment type="caution">
    <text evidence="3">The sequence shown here is derived from an EMBL/GenBank/DDBJ whole genome shotgun (WGS) entry which is preliminary data.</text>
</comment>
<sequence>MLQYLGQGAKLIAGGEAVLSNVFFHAIPGGVAFIDGLFFGALLKKVPTGPYFSIGLATILLALLLAWSWARGLEEQFDKNRRCRLSEVMKLSRDLADDPVNEKKDGHEVESDAWEVAQLDRSGQGGLFNSQLPQSADKSSRCPWLVNYVRSFLLEEVYRRVKVDFDAYEGWDFGSEDILRMGVASSL</sequence>
<dbReference type="Pfam" id="PF02705">
    <property type="entry name" value="K_trans"/>
    <property type="match status" value="1"/>
</dbReference>
<gene>
    <name evidence="3" type="ORF">Rt10032_c10g4160</name>
</gene>
<evidence type="ECO:0000313" key="4">
    <source>
        <dbReference type="Proteomes" id="UP000321518"/>
    </source>
</evidence>
<evidence type="ECO:0000256" key="1">
    <source>
        <dbReference type="SAM" id="Phobius"/>
    </source>
</evidence>
<dbReference type="EMBL" id="BJWK01000010">
    <property type="protein sequence ID" value="GEM10143.1"/>
    <property type="molecule type" value="Genomic_DNA"/>
</dbReference>
<feature type="transmembrane region" description="Helical" evidence="1">
    <location>
        <begin position="22"/>
        <end position="43"/>
    </location>
</feature>
<reference evidence="3 4" key="1">
    <citation type="submission" date="2019-07" db="EMBL/GenBank/DDBJ databases">
        <title>Rhodotorula toruloides NBRC10032 genome sequencing.</title>
        <authorList>
            <person name="Shida Y."/>
            <person name="Takaku H."/>
            <person name="Ogasawara W."/>
            <person name="Mori K."/>
        </authorList>
    </citation>
    <scope>NUCLEOTIDE SEQUENCE [LARGE SCALE GENOMIC DNA]</scope>
    <source>
        <strain evidence="3 4">NBRC10032</strain>
    </source>
</reference>
<keyword evidence="1" id="KW-0812">Transmembrane</keyword>
<accession>A0A511KIE8</accession>
<feature type="domain" description="K+ potassium transporter integral membrane" evidence="2">
    <location>
        <begin position="31"/>
        <end position="90"/>
    </location>
</feature>
<name>A0A511KIE8_RHOTO</name>
<proteinExistence type="predicted"/>
<dbReference type="InterPro" id="IPR053951">
    <property type="entry name" value="K_trans_N"/>
</dbReference>
<keyword evidence="1" id="KW-0472">Membrane</keyword>